<comment type="caution">
    <text evidence="2">The sequence shown here is derived from an EMBL/GenBank/DDBJ whole genome shotgun (WGS) entry which is preliminary data.</text>
</comment>
<reference evidence="2 3" key="1">
    <citation type="journal article" date="2019" name="Int. J. Syst. Evol. Microbiol.">
        <title>The Global Catalogue of Microorganisms (GCM) 10K type strain sequencing project: providing services to taxonomists for standard genome sequencing and annotation.</title>
        <authorList>
            <consortium name="The Broad Institute Genomics Platform"/>
            <consortium name="The Broad Institute Genome Sequencing Center for Infectious Disease"/>
            <person name="Wu L."/>
            <person name="Ma J."/>
        </authorList>
    </citation>
    <scope>NUCLEOTIDE SEQUENCE [LARGE SCALE GENOMIC DNA]</scope>
    <source>
        <strain evidence="2 3">JCM 11269</strain>
    </source>
</reference>
<dbReference type="Proteomes" id="UP001501072">
    <property type="component" value="Unassembled WGS sequence"/>
</dbReference>
<evidence type="ECO:0008006" key="4">
    <source>
        <dbReference type="Google" id="ProtNLM"/>
    </source>
</evidence>
<sequence length="151" mass="16511">MRVRIESRLAALARERETQPGSVRDHDRMDVVELLESACPLVPEEAATENDISVQDVWDHLAHDEWQTALNLLEEPGDGQPLPLTLWEQLAEAAGRLGFERSAAWCHWRCSEIRNGMTPPAPASTLRGGGAGKAVRSCRGPVSPRSPGSVP</sequence>
<evidence type="ECO:0000256" key="1">
    <source>
        <dbReference type="SAM" id="MobiDB-lite"/>
    </source>
</evidence>
<evidence type="ECO:0000313" key="3">
    <source>
        <dbReference type="Proteomes" id="UP001501072"/>
    </source>
</evidence>
<feature type="region of interest" description="Disordered" evidence="1">
    <location>
        <begin position="118"/>
        <end position="151"/>
    </location>
</feature>
<proteinExistence type="predicted"/>
<name>A0ABN1T0D1_9ACTN</name>
<evidence type="ECO:0000313" key="2">
    <source>
        <dbReference type="EMBL" id="GAA1011220.1"/>
    </source>
</evidence>
<dbReference type="EMBL" id="BAAAHU010000029">
    <property type="protein sequence ID" value="GAA1011220.1"/>
    <property type="molecule type" value="Genomic_DNA"/>
</dbReference>
<keyword evidence="3" id="KW-1185">Reference proteome</keyword>
<gene>
    <name evidence="2" type="ORF">GCM10009564_31530</name>
</gene>
<accession>A0ABN1T0D1</accession>
<protein>
    <recommendedName>
        <fullName evidence="4">Mycothiol-dependent maleylpyruvate isomerase metal-binding domain-containing protein</fullName>
    </recommendedName>
</protein>
<organism evidence="2 3">
    <name type="scientific">Streptomyces thermogriseus</name>
    <dbReference type="NCBI Taxonomy" id="75292"/>
    <lineage>
        <taxon>Bacteria</taxon>
        <taxon>Bacillati</taxon>
        <taxon>Actinomycetota</taxon>
        <taxon>Actinomycetes</taxon>
        <taxon>Kitasatosporales</taxon>
        <taxon>Streptomycetaceae</taxon>
        <taxon>Streptomyces</taxon>
    </lineage>
</organism>
<feature type="compositionally biased region" description="Low complexity" evidence="1">
    <location>
        <begin position="135"/>
        <end position="151"/>
    </location>
</feature>